<evidence type="ECO:0000313" key="2">
    <source>
        <dbReference type="Proteomes" id="UP000783863"/>
    </source>
</evidence>
<dbReference type="EMBL" id="RKLQ01000001">
    <property type="protein sequence ID" value="MBX0303614.1"/>
    <property type="molecule type" value="Genomic_DNA"/>
</dbReference>
<protein>
    <submittedName>
        <fullName evidence="1">Uncharacterized protein</fullName>
    </submittedName>
</protein>
<gene>
    <name evidence="1" type="ORF">EGD98_08005</name>
</gene>
<sequence length="47" mass="5008">MLQAEFEVCTECGNLHMEGGAGPEHIDSCAVCDGRLDDVELDDLVGL</sequence>
<evidence type="ECO:0000313" key="1">
    <source>
        <dbReference type="EMBL" id="MBX0303614.1"/>
    </source>
</evidence>
<organism evidence="1 2">
    <name type="scientific">Haloarcula salinisoli</name>
    <dbReference type="NCBI Taxonomy" id="2487746"/>
    <lineage>
        <taxon>Archaea</taxon>
        <taxon>Methanobacteriati</taxon>
        <taxon>Methanobacteriota</taxon>
        <taxon>Stenosarchaea group</taxon>
        <taxon>Halobacteria</taxon>
        <taxon>Halobacteriales</taxon>
        <taxon>Haloarculaceae</taxon>
        <taxon>Haloarcula</taxon>
    </lineage>
</organism>
<dbReference type="AlphaFoldDB" id="A0A8J8C8X5"/>
<dbReference type="Proteomes" id="UP000783863">
    <property type="component" value="Unassembled WGS sequence"/>
</dbReference>
<dbReference type="RefSeq" id="WP_220587809.1">
    <property type="nucleotide sequence ID" value="NZ_RKLQ01000001.1"/>
</dbReference>
<keyword evidence="2" id="KW-1185">Reference proteome</keyword>
<proteinExistence type="predicted"/>
<reference evidence="1" key="1">
    <citation type="submission" date="2021-06" db="EMBL/GenBank/DDBJ databases">
        <title>Halomicroarcula sp. F24A a new haloarchaeum isolated from saline soil.</title>
        <authorList>
            <person name="Duran-Viseras A."/>
            <person name="Sanchez-Porro C."/>
            <person name="Ventosa A."/>
        </authorList>
    </citation>
    <scope>NUCLEOTIDE SEQUENCE</scope>
    <source>
        <strain evidence="1">F24A</strain>
    </source>
</reference>
<accession>A0A8J8C8X5</accession>
<comment type="caution">
    <text evidence="1">The sequence shown here is derived from an EMBL/GenBank/DDBJ whole genome shotgun (WGS) entry which is preliminary data.</text>
</comment>
<name>A0A8J8C8X5_9EURY</name>